<dbReference type="EMBL" id="KI630271">
    <property type="protein sequence ID" value="EYU42963.1"/>
    <property type="molecule type" value="Genomic_DNA"/>
</dbReference>
<dbReference type="OMA" id="CLTRRIK"/>
<keyword evidence="2" id="KW-1133">Transmembrane helix</keyword>
<name>A0A022RTD2_ERYGU</name>
<protein>
    <submittedName>
        <fullName evidence="3">Uncharacterized protein</fullName>
    </submittedName>
</protein>
<keyword evidence="2" id="KW-0812">Transmembrane</keyword>
<dbReference type="Proteomes" id="UP000030748">
    <property type="component" value="Unassembled WGS sequence"/>
</dbReference>
<sequence length="140" mass="15490">MMVCNSLSSSTLPNLIPFTYQPPAAAESGGRRRHVERILQLSPCKRSRPRGVSVVTRAAPTATSYIFAFIFPLSLLAVTIFTSVRVVDKLDEKYLEELAVDQAILEAKENSDEVSEPSVKEAAPARSRNRPKREVQQTST</sequence>
<dbReference type="PANTHER" id="PTHR37753">
    <property type="entry name" value="OS01G0940600 PROTEIN"/>
    <property type="match status" value="1"/>
</dbReference>
<keyword evidence="4" id="KW-1185">Reference proteome</keyword>
<dbReference type="eggNOG" id="ENOG502S9S4">
    <property type="taxonomic scope" value="Eukaryota"/>
</dbReference>
<evidence type="ECO:0000256" key="2">
    <source>
        <dbReference type="SAM" id="Phobius"/>
    </source>
</evidence>
<dbReference type="OrthoDB" id="786736at2759"/>
<dbReference type="KEGG" id="egt:105951799"/>
<feature type="transmembrane region" description="Helical" evidence="2">
    <location>
        <begin position="65"/>
        <end position="87"/>
    </location>
</feature>
<accession>A0A022RTD2</accession>
<keyword evidence="2" id="KW-0472">Membrane</keyword>
<dbReference type="PANTHER" id="PTHR37753:SF1">
    <property type="entry name" value="OS01G0940600 PROTEIN"/>
    <property type="match status" value="1"/>
</dbReference>
<reference evidence="3 4" key="1">
    <citation type="journal article" date="2013" name="Proc. Natl. Acad. Sci. U.S.A.">
        <title>Fine-scale variation in meiotic recombination in Mimulus inferred from population shotgun sequencing.</title>
        <authorList>
            <person name="Hellsten U."/>
            <person name="Wright K.M."/>
            <person name="Jenkins J."/>
            <person name="Shu S."/>
            <person name="Yuan Y."/>
            <person name="Wessler S.R."/>
            <person name="Schmutz J."/>
            <person name="Willis J.H."/>
            <person name="Rokhsar D.S."/>
        </authorList>
    </citation>
    <scope>NUCLEOTIDE SEQUENCE [LARGE SCALE GENOMIC DNA]</scope>
    <source>
        <strain evidence="4">cv. DUN x IM62</strain>
    </source>
</reference>
<evidence type="ECO:0000313" key="4">
    <source>
        <dbReference type="Proteomes" id="UP000030748"/>
    </source>
</evidence>
<organism evidence="3 4">
    <name type="scientific">Erythranthe guttata</name>
    <name type="common">Yellow monkey flower</name>
    <name type="synonym">Mimulus guttatus</name>
    <dbReference type="NCBI Taxonomy" id="4155"/>
    <lineage>
        <taxon>Eukaryota</taxon>
        <taxon>Viridiplantae</taxon>
        <taxon>Streptophyta</taxon>
        <taxon>Embryophyta</taxon>
        <taxon>Tracheophyta</taxon>
        <taxon>Spermatophyta</taxon>
        <taxon>Magnoliopsida</taxon>
        <taxon>eudicotyledons</taxon>
        <taxon>Gunneridae</taxon>
        <taxon>Pentapetalae</taxon>
        <taxon>asterids</taxon>
        <taxon>lamiids</taxon>
        <taxon>Lamiales</taxon>
        <taxon>Phrymaceae</taxon>
        <taxon>Erythranthe</taxon>
    </lineage>
</organism>
<feature type="region of interest" description="Disordered" evidence="1">
    <location>
        <begin position="109"/>
        <end position="140"/>
    </location>
</feature>
<dbReference type="STRING" id="4155.A0A022RTD2"/>
<dbReference type="PhylomeDB" id="A0A022RTD2"/>
<dbReference type="AlphaFoldDB" id="A0A022RTD2"/>
<evidence type="ECO:0000256" key="1">
    <source>
        <dbReference type="SAM" id="MobiDB-lite"/>
    </source>
</evidence>
<proteinExistence type="predicted"/>
<gene>
    <name evidence="3" type="ORF">MIMGU_mgv1a015945mg</name>
</gene>
<evidence type="ECO:0000313" key="3">
    <source>
        <dbReference type="EMBL" id="EYU42963.1"/>
    </source>
</evidence>